<organism evidence="1 2">
    <name type="scientific">Lepraria finkii</name>
    <dbReference type="NCBI Taxonomy" id="1340010"/>
    <lineage>
        <taxon>Eukaryota</taxon>
        <taxon>Fungi</taxon>
        <taxon>Dikarya</taxon>
        <taxon>Ascomycota</taxon>
        <taxon>Pezizomycotina</taxon>
        <taxon>Lecanoromycetes</taxon>
        <taxon>OSLEUM clade</taxon>
        <taxon>Lecanoromycetidae</taxon>
        <taxon>Lecanorales</taxon>
        <taxon>Lecanorineae</taxon>
        <taxon>Stereocaulaceae</taxon>
        <taxon>Lepraria</taxon>
    </lineage>
</organism>
<comment type="caution">
    <text evidence="1">The sequence shown here is derived from an EMBL/GenBank/DDBJ whole genome shotgun (WGS) entry which is preliminary data.</text>
</comment>
<gene>
    <name evidence="1" type="ORF">ABVK25_001322</name>
</gene>
<dbReference type="EMBL" id="JBHFEH010000002">
    <property type="protein sequence ID" value="KAL2058594.1"/>
    <property type="molecule type" value="Genomic_DNA"/>
</dbReference>
<protein>
    <submittedName>
        <fullName evidence="1">Uncharacterized protein</fullName>
    </submittedName>
</protein>
<accession>A0ABR4BPB2</accession>
<dbReference type="Proteomes" id="UP001590951">
    <property type="component" value="Unassembled WGS sequence"/>
</dbReference>
<evidence type="ECO:0000313" key="1">
    <source>
        <dbReference type="EMBL" id="KAL2058594.1"/>
    </source>
</evidence>
<keyword evidence="2" id="KW-1185">Reference proteome</keyword>
<proteinExistence type="predicted"/>
<name>A0ABR4BPB2_9LECA</name>
<reference evidence="1 2" key="1">
    <citation type="submission" date="2024-09" db="EMBL/GenBank/DDBJ databases">
        <title>Rethinking Asexuality: The Enigmatic Case of Functional Sexual Genes in Lepraria (Stereocaulaceae).</title>
        <authorList>
            <person name="Doellman M."/>
            <person name="Sun Y."/>
            <person name="Barcenas-Pena A."/>
            <person name="Lumbsch H.T."/>
            <person name="Grewe F."/>
        </authorList>
    </citation>
    <scope>NUCLEOTIDE SEQUENCE [LARGE SCALE GENOMIC DNA]</scope>
    <source>
        <strain evidence="1 2">Grewe 0041</strain>
    </source>
</reference>
<evidence type="ECO:0000313" key="2">
    <source>
        <dbReference type="Proteomes" id="UP001590951"/>
    </source>
</evidence>
<sequence>MHSVAVTSASVQSTSSLTAATTALGSSAFAGVKLTEKVIDKRKGLGLDENSRSIAQTGVGRSSSRCSDAAEKVATQLAQVVEAMLDEQYAFLKKADPQRRPKARATQISPCRACEADMCHDFNL</sequence>